<feature type="region of interest" description="Disordered" evidence="1">
    <location>
        <begin position="1"/>
        <end position="22"/>
    </location>
</feature>
<evidence type="ECO:0000313" key="3">
    <source>
        <dbReference type="Proteomes" id="UP000800038"/>
    </source>
</evidence>
<evidence type="ECO:0000256" key="1">
    <source>
        <dbReference type="SAM" id="MobiDB-lite"/>
    </source>
</evidence>
<dbReference type="InterPro" id="IPR032675">
    <property type="entry name" value="LRR_dom_sf"/>
</dbReference>
<protein>
    <recommendedName>
        <fullName evidence="4">F-box domain-containing protein</fullName>
    </recommendedName>
</protein>
<evidence type="ECO:0000313" key="2">
    <source>
        <dbReference type="EMBL" id="KAF1946350.1"/>
    </source>
</evidence>
<organism evidence="2 3">
    <name type="scientific">Clathrospora elynae</name>
    <dbReference type="NCBI Taxonomy" id="706981"/>
    <lineage>
        <taxon>Eukaryota</taxon>
        <taxon>Fungi</taxon>
        <taxon>Dikarya</taxon>
        <taxon>Ascomycota</taxon>
        <taxon>Pezizomycotina</taxon>
        <taxon>Dothideomycetes</taxon>
        <taxon>Pleosporomycetidae</taxon>
        <taxon>Pleosporales</taxon>
        <taxon>Diademaceae</taxon>
        <taxon>Clathrospora</taxon>
    </lineage>
</organism>
<dbReference type="Proteomes" id="UP000800038">
    <property type="component" value="Unassembled WGS sequence"/>
</dbReference>
<accession>A0A6A5T2J1</accession>
<dbReference type="SUPFAM" id="SSF52047">
    <property type="entry name" value="RNI-like"/>
    <property type="match status" value="1"/>
</dbReference>
<evidence type="ECO:0008006" key="4">
    <source>
        <dbReference type="Google" id="ProtNLM"/>
    </source>
</evidence>
<feature type="non-terminal residue" evidence="2">
    <location>
        <position position="389"/>
    </location>
</feature>
<proteinExistence type="predicted"/>
<dbReference type="Gene3D" id="3.80.10.10">
    <property type="entry name" value="Ribonuclease Inhibitor"/>
    <property type="match status" value="1"/>
</dbReference>
<name>A0A6A5T2J1_9PLEO</name>
<gene>
    <name evidence="2" type="ORF">EJ02DRAFT_336625</name>
</gene>
<sequence length="389" mass="42796">MDPHRLPATTQKRKASISHVSSPAKRARAVSITVKVSHGPTPVAGVGDPEICLPLKNPRACLGGIPEELLLKTFEHLDEDKDALAKLCRVDECCKRIGTEVLYRSIDGSWKDGSVQLEMFRIITNNAEVAKHVKVMNVGDGTWSREAEARALFSKALRMAVNIQELDISDCLDMQTERANIAQAHVWIDVFNNAAYGLGDDVNPFAHLKQLTIASNGGLGIKDLESIFLLPSVESITLRNLVEPAEIEEWAVPASSCPLKDLQMRQCFIDSAVVAQILSSAQALESLEFQFVSKFWEPFSPEHNLKSQWAHNSWSQVRAALTKHKESLTGLYLGEHIDSDIIETVFPGGRETGTLGSLKEFDKLKQATLPISILLDLQAGETDLAAKLP</sequence>
<keyword evidence="3" id="KW-1185">Reference proteome</keyword>
<dbReference type="AlphaFoldDB" id="A0A6A5T2J1"/>
<dbReference type="OrthoDB" id="3690364at2759"/>
<reference evidence="2" key="1">
    <citation type="journal article" date="2020" name="Stud. Mycol.">
        <title>101 Dothideomycetes genomes: a test case for predicting lifestyles and emergence of pathogens.</title>
        <authorList>
            <person name="Haridas S."/>
            <person name="Albert R."/>
            <person name="Binder M."/>
            <person name="Bloem J."/>
            <person name="Labutti K."/>
            <person name="Salamov A."/>
            <person name="Andreopoulos B."/>
            <person name="Baker S."/>
            <person name="Barry K."/>
            <person name="Bills G."/>
            <person name="Bluhm B."/>
            <person name="Cannon C."/>
            <person name="Castanera R."/>
            <person name="Culley D."/>
            <person name="Daum C."/>
            <person name="Ezra D."/>
            <person name="Gonzalez J."/>
            <person name="Henrissat B."/>
            <person name="Kuo A."/>
            <person name="Liang C."/>
            <person name="Lipzen A."/>
            <person name="Lutzoni F."/>
            <person name="Magnuson J."/>
            <person name="Mondo S."/>
            <person name="Nolan M."/>
            <person name="Ohm R."/>
            <person name="Pangilinan J."/>
            <person name="Park H.-J."/>
            <person name="Ramirez L."/>
            <person name="Alfaro M."/>
            <person name="Sun H."/>
            <person name="Tritt A."/>
            <person name="Yoshinaga Y."/>
            <person name="Zwiers L.-H."/>
            <person name="Turgeon B."/>
            <person name="Goodwin S."/>
            <person name="Spatafora J."/>
            <person name="Crous P."/>
            <person name="Grigoriev I."/>
        </authorList>
    </citation>
    <scope>NUCLEOTIDE SEQUENCE</scope>
    <source>
        <strain evidence="2">CBS 161.51</strain>
    </source>
</reference>
<dbReference type="EMBL" id="ML976004">
    <property type="protein sequence ID" value="KAF1946350.1"/>
    <property type="molecule type" value="Genomic_DNA"/>
</dbReference>